<organism evidence="2 3">
    <name type="scientific">Pseudaminobacter soli</name>
    <name type="common">ex Zhang et al. 2022</name>
    <dbReference type="NCBI Taxonomy" id="2831468"/>
    <lineage>
        <taxon>Bacteria</taxon>
        <taxon>Pseudomonadati</taxon>
        <taxon>Pseudomonadota</taxon>
        <taxon>Alphaproteobacteria</taxon>
        <taxon>Hyphomicrobiales</taxon>
        <taxon>Phyllobacteriaceae</taxon>
        <taxon>Pseudaminobacter</taxon>
    </lineage>
</organism>
<keyword evidence="3" id="KW-1185">Reference proteome</keyword>
<sequence>MNNTPFLRNALLLDAAVSGTAALLMIAGAPLLAQLLQLPETLLVWAGIVLVPWVALLFALFRRPTISRILLIDVIGVNALWAAASIGLLFTGWVSPNMLGYAFVVAQAAAVALFAELQFIAMRRADTVMSRQ</sequence>
<dbReference type="AlphaFoldDB" id="A0A942E989"/>
<comment type="caution">
    <text evidence="2">The sequence shown here is derived from an EMBL/GenBank/DDBJ whole genome shotgun (WGS) entry which is preliminary data.</text>
</comment>
<evidence type="ECO:0000256" key="1">
    <source>
        <dbReference type="SAM" id="Phobius"/>
    </source>
</evidence>
<accession>A0A942E989</accession>
<dbReference type="EMBL" id="JAGWCR010000010">
    <property type="protein sequence ID" value="MBS3650772.1"/>
    <property type="molecule type" value="Genomic_DNA"/>
</dbReference>
<keyword evidence="1" id="KW-1133">Transmembrane helix</keyword>
<name>A0A942E989_9HYPH</name>
<reference evidence="2" key="1">
    <citation type="submission" date="2021-04" db="EMBL/GenBank/DDBJ databases">
        <title>Pseudaminobacter soli sp. nov., isolated from paddy soil contaminated by heavy metals.</title>
        <authorList>
            <person name="Zhang K."/>
        </authorList>
    </citation>
    <scope>NUCLEOTIDE SEQUENCE</scope>
    <source>
        <strain evidence="2">19-2017</strain>
    </source>
</reference>
<keyword evidence="1" id="KW-0472">Membrane</keyword>
<proteinExistence type="predicted"/>
<feature type="transmembrane region" description="Helical" evidence="1">
    <location>
        <begin position="70"/>
        <end position="93"/>
    </location>
</feature>
<keyword evidence="1" id="KW-0812">Transmembrane</keyword>
<feature type="transmembrane region" description="Helical" evidence="1">
    <location>
        <begin position="42"/>
        <end position="61"/>
    </location>
</feature>
<gene>
    <name evidence="2" type="ORF">KEU06_19355</name>
</gene>
<dbReference type="Proteomes" id="UP000680348">
    <property type="component" value="Unassembled WGS sequence"/>
</dbReference>
<protein>
    <submittedName>
        <fullName evidence="2">Uncharacterized protein</fullName>
    </submittedName>
</protein>
<evidence type="ECO:0000313" key="3">
    <source>
        <dbReference type="Proteomes" id="UP000680348"/>
    </source>
</evidence>
<feature type="transmembrane region" description="Helical" evidence="1">
    <location>
        <begin position="99"/>
        <end position="121"/>
    </location>
</feature>
<dbReference type="RefSeq" id="WP_188256313.1">
    <property type="nucleotide sequence ID" value="NZ_JABVCF010000010.1"/>
</dbReference>
<feature type="transmembrane region" description="Helical" evidence="1">
    <location>
        <begin position="12"/>
        <end position="36"/>
    </location>
</feature>
<evidence type="ECO:0000313" key="2">
    <source>
        <dbReference type="EMBL" id="MBS3650772.1"/>
    </source>
</evidence>